<accession>A0A226DUE1</accession>
<reference evidence="3 4" key="1">
    <citation type="submission" date="2015-12" db="EMBL/GenBank/DDBJ databases">
        <title>The genome of Folsomia candida.</title>
        <authorList>
            <person name="Faddeeva A."/>
            <person name="Derks M.F."/>
            <person name="Anvar Y."/>
            <person name="Smit S."/>
            <person name="Van Straalen N."/>
            <person name="Roelofs D."/>
        </authorList>
    </citation>
    <scope>NUCLEOTIDE SEQUENCE [LARGE SCALE GENOMIC DNA]</scope>
    <source>
        <strain evidence="3 4">VU population</strain>
        <tissue evidence="3">Whole body</tissue>
    </source>
</reference>
<comment type="caution">
    <text evidence="3">The sequence shown here is derived from an EMBL/GenBank/DDBJ whole genome shotgun (WGS) entry which is preliminary data.</text>
</comment>
<dbReference type="AlphaFoldDB" id="A0A226DUE1"/>
<keyword evidence="4" id="KW-1185">Reference proteome</keyword>
<organism evidence="3 4">
    <name type="scientific">Folsomia candida</name>
    <name type="common">Springtail</name>
    <dbReference type="NCBI Taxonomy" id="158441"/>
    <lineage>
        <taxon>Eukaryota</taxon>
        <taxon>Metazoa</taxon>
        <taxon>Ecdysozoa</taxon>
        <taxon>Arthropoda</taxon>
        <taxon>Hexapoda</taxon>
        <taxon>Collembola</taxon>
        <taxon>Entomobryomorpha</taxon>
        <taxon>Isotomoidea</taxon>
        <taxon>Isotomidae</taxon>
        <taxon>Proisotominae</taxon>
        <taxon>Folsomia</taxon>
    </lineage>
</organism>
<sequence>MIRSCYWGVDVVGETLCAVDKIDFVGSLWRTIVPPLAMDACPPVPTTTRPERGGGGEVVFILLGMAIMAILVLVGVVLFLAKRYRSAVTRGQTLPDQDADRDDEGVEVREAIEEANRRLHEIQILVEEDGAGDENEEGDEDVVEYDNDTESCETRVTPGPPSNPSYNARSVNRSSSEDDEKENGEGNGSRARKGLRPQPKKKDFFIFISM</sequence>
<feature type="region of interest" description="Disordered" evidence="1">
    <location>
        <begin position="126"/>
        <end position="210"/>
    </location>
</feature>
<evidence type="ECO:0000313" key="3">
    <source>
        <dbReference type="EMBL" id="OXA48331.1"/>
    </source>
</evidence>
<evidence type="ECO:0000256" key="2">
    <source>
        <dbReference type="SAM" id="Phobius"/>
    </source>
</evidence>
<feature type="compositionally biased region" description="Basic residues" evidence="1">
    <location>
        <begin position="190"/>
        <end position="199"/>
    </location>
</feature>
<name>A0A226DUE1_FOLCA</name>
<feature type="transmembrane region" description="Helical" evidence="2">
    <location>
        <begin position="58"/>
        <end position="81"/>
    </location>
</feature>
<keyword evidence="2" id="KW-1133">Transmembrane helix</keyword>
<gene>
    <name evidence="3" type="ORF">Fcan01_16901</name>
</gene>
<keyword evidence="2" id="KW-0472">Membrane</keyword>
<feature type="compositionally biased region" description="Polar residues" evidence="1">
    <location>
        <begin position="164"/>
        <end position="173"/>
    </location>
</feature>
<keyword evidence="2" id="KW-0812">Transmembrane</keyword>
<dbReference type="Proteomes" id="UP000198287">
    <property type="component" value="Unassembled WGS sequence"/>
</dbReference>
<dbReference type="EMBL" id="LNIX01000012">
    <property type="protein sequence ID" value="OXA48331.1"/>
    <property type="molecule type" value="Genomic_DNA"/>
</dbReference>
<proteinExistence type="predicted"/>
<evidence type="ECO:0000313" key="4">
    <source>
        <dbReference type="Proteomes" id="UP000198287"/>
    </source>
</evidence>
<protein>
    <submittedName>
        <fullName evidence="3">Protein EssC</fullName>
    </submittedName>
</protein>
<evidence type="ECO:0000256" key="1">
    <source>
        <dbReference type="SAM" id="MobiDB-lite"/>
    </source>
</evidence>
<feature type="compositionally biased region" description="Acidic residues" evidence="1">
    <location>
        <begin position="126"/>
        <end position="151"/>
    </location>
</feature>